<dbReference type="RefSeq" id="WP_216471135.1">
    <property type="nucleotide sequence ID" value="NZ_JAHLQI010000008.1"/>
</dbReference>
<dbReference type="Proteomes" id="UP000783588">
    <property type="component" value="Unassembled WGS sequence"/>
</dbReference>
<proteinExistence type="predicted"/>
<keyword evidence="2" id="KW-1185">Reference proteome</keyword>
<comment type="caution">
    <text evidence="1">The sequence shown here is derived from an EMBL/GenBank/DDBJ whole genome shotgun (WGS) entry which is preliminary data.</text>
</comment>
<evidence type="ECO:0008006" key="3">
    <source>
        <dbReference type="Google" id="ProtNLM"/>
    </source>
</evidence>
<sequence>MAGNTKMTTVRWPAALYSKIEREAEKKGLPVASYIRMIVKERMDAIEEKEVGK</sequence>
<organism evidence="1 2">
    <name type="scientific">Butyricicoccus intestinisimiae</name>
    <dbReference type="NCBI Taxonomy" id="2841509"/>
    <lineage>
        <taxon>Bacteria</taxon>
        <taxon>Bacillati</taxon>
        <taxon>Bacillota</taxon>
        <taxon>Clostridia</taxon>
        <taxon>Eubacteriales</taxon>
        <taxon>Butyricicoccaceae</taxon>
        <taxon>Butyricicoccus</taxon>
    </lineage>
</organism>
<accession>A0ABS6EUQ0</accession>
<protein>
    <recommendedName>
        <fullName evidence="3">Ribbon-helix-helix protein, CopG family</fullName>
    </recommendedName>
</protein>
<evidence type="ECO:0000313" key="2">
    <source>
        <dbReference type="Proteomes" id="UP000783588"/>
    </source>
</evidence>
<name>A0ABS6EUQ0_9FIRM</name>
<gene>
    <name evidence="1" type="ORF">KQI75_12465</name>
</gene>
<dbReference type="EMBL" id="JAHLQI010000008">
    <property type="protein sequence ID" value="MBU5491414.1"/>
    <property type="molecule type" value="Genomic_DNA"/>
</dbReference>
<evidence type="ECO:0000313" key="1">
    <source>
        <dbReference type="EMBL" id="MBU5491414.1"/>
    </source>
</evidence>
<reference evidence="1 2" key="1">
    <citation type="submission" date="2021-06" db="EMBL/GenBank/DDBJ databases">
        <authorList>
            <person name="Sun Q."/>
            <person name="Li D."/>
        </authorList>
    </citation>
    <scope>NUCLEOTIDE SEQUENCE [LARGE SCALE GENOMIC DNA]</scope>
    <source>
        <strain evidence="1 2">MSJd-7</strain>
    </source>
</reference>